<evidence type="ECO:0000313" key="1">
    <source>
        <dbReference type="EMBL" id="NUU77792.1"/>
    </source>
</evidence>
<dbReference type="Pfam" id="PF13646">
    <property type="entry name" value="HEAT_2"/>
    <property type="match status" value="1"/>
</dbReference>
<gene>
    <name evidence="1" type="ORF">HP552_21495</name>
</gene>
<dbReference type="EMBL" id="JABMCB010000192">
    <property type="protein sequence ID" value="NUU77792.1"/>
    <property type="molecule type" value="Genomic_DNA"/>
</dbReference>
<accession>A0A7Y6BZG2</accession>
<dbReference type="Gene3D" id="1.25.10.10">
    <property type="entry name" value="Leucine-rich Repeat Variant"/>
    <property type="match status" value="1"/>
</dbReference>
<name>A0A7Y6BZG2_9BACL</name>
<dbReference type="RefSeq" id="WP_175397421.1">
    <property type="nucleotide sequence ID" value="NZ_JABMCB010000192.1"/>
</dbReference>
<evidence type="ECO:0000313" key="2">
    <source>
        <dbReference type="Proteomes" id="UP000526125"/>
    </source>
</evidence>
<evidence type="ECO:0008006" key="3">
    <source>
        <dbReference type="Google" id="ProtNLM"/>
    </source>
</evidence>
<dbReference type="SUPFAM" id="SSF48371">
    <property type="entry name" value="ARM repeat"/>
    <property type="match status" value="1"/>
</dbReference>
<dbReference type="InterPro" id="IPR011989">
    <property type="entry name" value="ARM-like"/>
</dbReference>
<keyword evidence="2" id="KW-1185">Reference proteome</keyword>
<dbReference type="Proteomes" id="UP000526125">
    <property type="component" value="Unassembled WGS sequence"/>
</dbReference>
<sequence>MHTNIKQEFLSQEDTEEALQRIMHIGENKDTSKIHFLIKLLETTENNVIRNQTAITLSDLGDERAVEPLIQAIMDPRTLGSRGTFLYALENLDYILHIEHIIPFIGDTSLDVCAQSFMLLEQLKDRLSDEQILRCQQVIEHEIKHNERKLLVVALDMLQRWR</sequence>
<protein>
    <recommendedName>
        <fullName evidence="3">HEAT repeat domain-containing protein</fullName>
    </recommendedName>
</protein>
<proteinExistence type="predicted"/>
<dbReference type="InterPro" id="IPR016024">
    <property type="entry name" value="ARM-type_fold"/>
</dbReference>
<organism evidence="1 2">
    <name type="scientific">Paenibacillus xylanilyticus</name>
    <dbReference type="NCBI Taxonomy" id="248903"/>
    <lineage>
        <taxon>Bacteria</taxon>
        <taxon>Bacillati</taxon>
        <taxon>Bacillota</taxon>
        <taxon>Bacilli</taxon>
        <taxon>Bacillales</taxon>
        <taxon>Paenibacillaceae</taxon>
        <taxon>Paenibacillus</taxon>
    </lineage>
</organism>
<comment type="caution">
    <text evidence="1">The sequence shown here is derived from an EMBL/GenBank/DDBJ whole genome shotgun (WGS) entry which is preliminary data.</text>
</comment>
<dbReference type="AlphaFoldDB" id="A0A7Y6BZG2"/>
<reference evidence="1 2" key="1">
    <citation type="submission" date="2020-05" db="EMBL/GenBank/DDBJ databases">
        <title>Genome Sequencing of Type Strains.</title>
        <authorList>
            <person name="Lemaire J.F."/>
            <person name="Inderbitzin P."/>
            <person name="Gregorio O.A."/>
            <person name="Collins S.B."/>
            <person name="Wespe N."/>
            <person name="Knight-Connoni V."/>
        </authorList>
    </citation>
    <scope>NUCLEOTIDE SEQUENCE [LARGE SCALE GENOMIC DNA]</scope>
    <source>
        <strain evidence="1 2">LMG 21957</strain>
    </source>
</reference>